<evidence type="ECO:0000256" key="5">
    <source>
        <dbReference type="ARBA" id="ARBA00025933"/>
    </source>
</evidence>
<comment type="caution">
    <text evidence="9">The sequence shown here is derived from an EMBL/GenBank/DDBJ whole genome shotgun (WGS) entry which is preliminary data.</text>
</comment>
<feature type="domain" description="Flagellar basal-body/hook protein C-terminal" evidence="8">
    <location>
        <begin position="88"/>
        <end position="131"/>
    </location>
</feature>
<dbReference type="PANTHER" id="PTHR30435:SF2">
    <property type="entry name" value="FLAGELLAR BASAL-BODY ROD PROTEIN FLGC"/>
    <property type="match status" value="1"/>
</dbReference>
<name>A0A953LWV5_9BACT</name>
<comment type="subcellular location">
    <subcellularLocation>
        <location evidence="1 6">Bacterial flagellum basal body</location>
    </subcellularLocation>
</comment>
<reference evidence="9" key="2">
    <citation type="submission" date="2021-08" db="EMBL/GenBank/DDBJ databases">
        <authorList>
            <person name="Dalcin Martins P."/>
        </authorList>
    </citation>
    <scope>NUCLEOTIDE SEQUENCE</scope>
    <source>
        <strain evidence="9">MAG_39</strain>
    </source>
</reference>
<comment type="similarity">
    <text evidence="2">Belongs to the flagella basal body rod proteins family.</text>
</comment>
<evidence type="ECO:0000256" key="1">
    <source>
        <dbReference type="ARBA" id="ARBA00004117"/>
    </source>
</evidence>
<dbReference type="GO" id="GO:0030694">
    <property type="term" value="C:bacterial-type flagellum basal body, rod"/>
    <property type="evidence" value="ECO:0007669"/>
    <property type="project" value="UniProtKB-UniRule"/>
</dbReference>
<feature type="domain" description="Flagellar basal body rod protein N-terminal" evidence="7">
    <location>
        <begin position="8"/>
        <end position="35"/>
    </location>
</feature>
<evidence type="ECO:0000256" key="6">
    <source>
        <dbReference type="RuleBase" id="RU362062"/>
    </source>
</evidence>
<dbReference type="Pfam" id="PF00460">
    <property type="entry name" value="Flg_bb_rod"/>
    <property type="match status" value="1"/>
</dbReference>
<evidence type="ECO:0000313" key="10">
    <source>
        <dbReference type="Proteomes" id="UP000705867"/>
    </source>
</evidence>
<evidence type="ECO:0000259" key="8">
    <source>
        <dbReference type="Pfam" id="PF06429"/>
    </source>
</evidence>
<sequence>MEGMFLPLRVSATALEAQKIRMNVIASNIANVNTTKTPEGGPYRRRDIAFESYLFDATSVGVDIPKIVEDPRPFKTTYNPTHPDADKDGYVSYPNINTIEEMVNLMTAARAYEANLTLVNSYKEMYMKTLDITRV</sequence>
<gene>
    <name evidence="9" type="primary">flgC</name>
    <name evidence="9" type="ORF">K8I29_09010</name>
</gene>
<dbReference type="GO" id="GO:0071978">
    <property type="term" value="P:bacterial-type flagellum-dependent swarming motility"/>
    <property type="evidence" value="ECO:0007669"/>
    <property type="project" value="TreeGrafter"/>
</dbReference>
<reference evidence="9" key="1">
    <citation type="journal article" date="2021" name="bioRxiv">
        <title>Unraveling nitrogen, sulfur and carbon metabolic pathways and microbial community transcriptional responses to substrate deprivation and toxicity stresses in a bioreactor mimicking anoxic brackish coastal sediment conditions.</title>
        <authorList>
            <person name="Martins P.D."/>
            <person name="Echeveste M.J."/>
            <person name="Arshad A."/>
            <person name="Kurth J."/>
            <person name="Ouboter H."/>
            <person name="Jetten M.S.M."/>
            <person name="Welte C.U."/>
        </authorList>
    </citation>
    <scope>NUCLEOTIDE SEQUENCE</scope>
    <source>
        <strain evidence="9">MAG_39</strain>
    </source>
</reference>
<evidence type="ECO:0000256" key="3">
    <source>
        <dbReference type="ARBA" id="ARBA00017941"/>
    </source>
</evidence>
<dbReference type="EMBL" id="JAIOIV010000073">
    <property type="protein sequence ID" value="MBZ0156331.1"/>
    <property type="molecule type" value="Genomic_DNA"/>
</dbReference>
<comment type="subunit">
    <text evidence="5 6">The basal body constitutes a major portion of the flagellar organelle and consists of four rings (L,P,S, and M) mounted on a central rod. The rod consists of about 26 subunits of FlgG in the distal portion, and FlgB, FlgC and FlgF are thought to build up the proximal portion of the rod with about 6 subunits each.</text>
</comment>
<dbReference type="AlphaFoldDB" id="A0A953LWV5"/>
<dbReference type="InterPro" id="IPR001444">
    <property type="entry name" value="Flag_bb_rod_N"/>
</dbReference>
<protein>
    <recommendedName>
        <fullName evidence="3 6">Flagellar basal-body rod protein FlgC</fullName>
    </recommendedName>
</protein>
<keyword evidence="4 6" id="KW-0975">Bacterial flagellum</keyword>
<keyword evidence="9" id="KW-0966">Cell projection</keyword>
<dbReference type="Proteomes" id="UP000705867">
    <property type="component" value="Unassembled WGS sequence"/>
</dbReference>
<dbReference type="Pfam" id="PF06429">
    <property type="entry name" value="Flg_bbr_C"/>
    <property type="match status" value="1"/>
</dbReference>
<dbReference type="PANTHER" id="PTHR30435">
    <property type="entry name" value="FLAGELLAR PROTEIN"/>
    <property type="match status" value="1"/>
</dbReference>
<keyword evidence="9" id="KW-0282">Flagellum</keyword>
<proteinExistence type="inferred from homology"/>
<organism evidence="9 10">
    <name type="scientific">Candidatus Nitrobium versatile</name>
    <dbReference type="NCBI Taxonomy" id="2884831"/>
    <lineage>
        <taxon>Bacteria</taxon>
        <taxon>Pseudomonadati</taxon>
        <taxon>Nitrospirota</taxon>
        <taxon>Nitrospiria</taxon>
        <taxon>Nitrospirales</taxon>
        <taxon>Nitrospiraceae</taxon>
        <taxon>Candidatus Nitrobium</taxon>
    </lineage>
</organism>
<keyword evidence="9" id="KW-0969">Cilium</keyword>
<dbReference type="NCBIfam" id="TIGR01395">
    <property type="entry name" value="FlgC"/>
    <property type="match status" value="1"/>
</dbReference>
<evidence type="ECO:0000256" key="4">
    <source>
        <dbReference type="ARBA" id="ARBA00023143"/>
    </source>
</evidence>
<dbReference type="InterPro" id="IPR019776">
    <property type="entry name" value="Flagellar_basal_body_rod_CS"/>
</dbReference>
<dbReference type="InterPro" id="IPR010930">
    <property type="entry name" value="Flg_bb/hook_C_dom"/>
</dbReference>
<accession>A0A953LWV5</accession>
<evidence type="ECO:0000259" key="7">
    <source>
        <dbReference type="Pfam" id="PF00460"/>
    </source>
</evidence>
<evidence type="ECO:0000313" key="9">
    <source>
        <dbReference type="EMBL" id="MBZ0156331.1"/>
    </source>
</evidence>
<dbReference type="PROSITE" id="PS00588">
    <property type="entry name" value="FLAGELLA_BB_ROD"/>
    <property type="match status" value="1"/>
</dbReference>
<dbReference type="InterPro" id="IPR006299">
    <property type="entry name" value="FlgC"/>
</dbReference>
<evidence type="ECO:0000256" key="2">
    <source>
        <dbReference type="ARBA" id="ARBA00009677"/>
    </source>
</evidence>